<dbReference type="GO" id="GO:0042834">
    <property type="term" value="F:peptidoglycan binding"/>
    <property type="evidence" value="ECO:0007669"/>
    <property type="project" value="InterPro"/>
</dbReference>
<feature type="region of interest" description="Disordered" evidence="2">
    <location>
        <begin position="185"/>
        <end position="210"/>
    </location>
</feature>
<feature type="region of interest" description="Disordered" evidence="2">
    <location>
        <begin position="125"/>
        <end position="147"/>
    </location>
</feature>
<reference evidence="5 6" key="1">
    <citation type="submission" date="2020-05" db="EMBL/GenBank/DDBJ databases">
        <title>Complete genome sequencing of Campylobacter and Arcobacter type strains.</title>
        <authorList>
            <person name="Miller W.G."/>
            <person name="Yee E."/>
        </authorList>
    </citation>
    <scope>NUCLEOTIDE SEQUENCE [LARGE SCALE GENOMIC DNA]</scope>
    <source>
        <strain evidence="5 6">LMG 21996</strain>
    </source>
</reference>
<organism evidence="5 6">
    <name type="scientific">Aliarcobacter cibarius</name>
    <dbReference type="NCBI Taxonomy" id="255507"/>
    <lineage>
        <taxon>Bacteria</taxon>
        <taxon>Pseudomonadati</taxon>
        <taxon>Campylobacterota</taxon>
        <taxon>Epsilonproteobacteria</taxon>
        <taxon>Campylobacterales</taxon>
        <taxon>Arcobacteraceae</taxon>
        <taxon>Aliarcobacter</taxon>
    </lineage>
</organism>
<protein>
    <submittedName>
        <fullName evidence="5">SPOR domain-containing protein</fullName>
    </submittedName>
</protein>
<evidence type="ECO:0000256" key="3">
    <source>
        <dbReference type="SAM" id="Phobius"/>
    </source>
</evidence>
<dbReference type="InterPro" id="IPR036680">
    <property type="entry name" value="SPOR-like_sf"/>
</dbReference>
<keyword evidence="3" id="KW-0472">Membrane</keyword>
<dbReference type="EMBL" id="CP054051">
    <property type="protein sequence ID" value="QKJ27555.1"/>
    <property type="molecule type" value="Genomic_DNA"/>
</dbReference>
<feature type="coiled-coil region" evidence="1">
    <location>
        <begin position="9"/>
        <end position="38"/>
    </location>
</feature>
<name>A0A7L5JQS7_9BACT</name>
<dbReference type="PROSITE" id="PS51724">
    <property type="entry name" value="SPOR"/>
    <property type="match status" value="1"/>
</dbReference>
<keyword evidence="3" id="KW-1133">Transmembrane helix</keyword>
<sequence length="347" mass="39228">MQIKGNEFLKNVQKKQEREELEKRLQELKASNENSYIEDEPQTIKQNVPFIQPESVINPYQNSFEQNLQSNPNLNSQHELDNIMLGASAFSNEDNKKKYIMLGVVLVVLFLLTIIIIRLLTSDSSSKEDSFTSNGAKTSESKSLSNNNIEENFQKIINERAKKDNEQMIDPSRLSAEERLNNIQTTQETTQQVEQTKQTTTEQESISNETIDNAMKKVEEQKAAKQMQNVQQTKSEIIKKEPVAQKTETKKSVKDLVVENSSNSTSNSAPSDGYFVQVGAFTKKPADSFINKIRSGNLKYKIYQHEVNGVLYNKVLIGPYPTKDAATKNVGNIKTTLDVANAHVVKF</sequence>
<feature type="domain" description="SPOR" evidence="4">
    <location>
        <begin position="268"/>
        <end position="347"/>
    </location>
</feature>
<evidence type="ECO:0000313" key="5">
    <source>
        <dbReference type="EMBL" id="QKJ27555.1"/>
    </source>
</evidence>
<keyword evidence="1" id="KW-0175">Coiled coil</keyword>
<dbReference type="SUPFAM" id="SSF110997">
    <property type="entry name" value="Sporulation related repeat"/>
    <property type="match status" value="1"/>
</dbReference>
<dbReference type="Proteomes" id="UP000509513">
    <property type="component" value="Chromosome"/>
</dbReference>
<evidence type="ECO:0000256" key="2">
    <source>
        <dbReference type="SAM" id="MobiDB-lite"/>
    </source>
</evidence>
<dbReference type="AlphaFoldDB" id="A0A7L5JQS7"/>
<feature type="transmembrane region" description="Helical" evidence="3">
    <location>
        <begin position="99"/>
        <end position="120"/>
    </location>
</feature>
<dbReference type="Gene3D" id="3.30.70.1070">
    <property type="entry name" value="Sporulation related repeat"/>
    <property type="match status" value="1"/>
</dbReference>
<evidence type="ECO:0000313" key="6">
    <source>
        <dbReference type="Proteomes" id="UP000509513"/>
    </source>
</evidence>
<dbReference type="Pfam" id="PF05036">
    <property type="entry name" value="SPOR"/>
    <property type="match status" value="1"/>
</dbReference>
<dbReference type="KEGG" id="acib:ACBT_1658"/>
<dbReference type="InterPro" id="IPR007730">
    <property type="entry name" value="SPOR-like_dom"/>
</dbReference>
<feature type="compositionally biased region" description="Polar residues" evidence="2">
    <location>
        <begin position="134"/>
        <end position="147"/>
    </location>
</feature>
<keyword evidence="3" id="KW-0812">Transmembrane</keyword>
<proteinExistence type="predicted"/>
<evidence type="ECO:0000256" key="1">
    <source>
        <dbReference type="SAM" id="Coils"/>
    </source>
</evidence>
<gene>
    <name evidence="5" type="ORF">ACBT_1658</name>
</gene>
<dbReference type="RefSeq" id="WP_024775985.1">
    <property type="nucleotide sequence ID" value="NZ_CP054051.1"/>
</dbReference>
<evidence type="ECO:0000259" key="4">
    <source>
        <dbReference type="PROSITE" id="PS51724"/>
    </source>
</evidence>
<accession>A0A7L5JQS7</accession>
<feature type="compositionally biased region" description="Low complexity" evidence="2">
    <location>
        <begin position="185"/>
        <end position="204"/>
    </location>
</feature>